<dbReference type="InterPro" id="IPR043502">
    <property type="entry name" value="DNA/RNA_pol_sf"/>
</dbReference>
<dbReference type="Pfam" id="PF08284">
    <property type="entry name" value="RVP_2"/>
    <property type="match status" value="1"/>
</dbReference>
<dbReference type="AlphaFoldDB" id="A0A484AQA9"/>
<protein>
    <recommendedName>
        <fullName evidence="2">Reverse transcriptase/retrotransposon-derived protein RNase H-like domain-containing protein</fullName>
    </recommendedName>
</protein>
<feature type="domain" description="Reverse transcriptase/retrotransposon-derived protein RNase H-like" evidence="2">
    <location>
        <begin position="272"/>
        <end position="323"/>
    </location>
</feature>
<evidence type="ECO:0000259" key="2">
    <source>
        <dbReference type="Pfam" id="PF17919"/>
    </source>
</evidence>
<feature type="compositionally biased region" description="Basic and acidic residues" evidence="1">
    <location>
        <begin position="1"/>
        <end position="19"/>
    </location>
</feature>
<dbReference type="Pfam" id="PF17919">
    <property type="entry name" value="RT_RNaseH_2"/>
    <property type="match status" value="1"/>
</dbReference>
<dbReference type="GO" id="GO:0071897">
    <property type="term" value="P:DNA biosynthetic process"/>
    <property type="evidence" value="ECO:0007669"/>
    <property type="project" value="UniProtKB-ARBA"/>
</dbReference>
<comment type="caution">
    <text evidence="3">The sequence shown here is derived from an EMBL/GenBank/DDBJ whole genome shotgun (WGS) entry which is preliminary data.</text>
</comment>
<evidence type="ECO:0000313" key="3">
    <source>
        <dbReference type="EMBL" id="TDG38853.1"/>
    </source>
</evidence>
<feature type="region of interest" description="Disordered" evidence="1">
    <location>
        <begin position="1"/>
        <end position="115"/>
    </location>
</feature>
<evidence type="ECO:0000313" key="4">
    <source>
        <dbReference type="Proteomes" id="UP000295192"/>
    </source>
</evidence>
<dbReference type="EMBL" id="LSRL02001798">
    <property type="protein sequence ID" value="TDG38853.1"/>
    <property type="molecule type" value="Genomic_DNA"/>
</dbReference>
<organism evidence="3 4">
    <name type="scientific">Drosophila navojoa</name>
    <name type="common">Fruit fly</name>
    <dbReference type="NCBI Taxonomy" id="7232"/>
    <lineage>
        <taxon>Eukaryota</taxon>
        <taxon>Metazoa</taxon>
        <taxon>Ecdysozoa</taxon>
        <taxon>Arthropoda</taxon>
        <taxon>Hexapoda</taxon>
        <taxon>Insecta</taxon>
        <taxon>Pterygota</taxon>
        <taxon>Neoptera</taxon>
        <taxon>Endopterygota</taxon>
        <taxon>Diptera</taxon>
        <taxon>Brachycera</taxon>
        <taxon>Muscomorpha</taxon>
        <taxon>Ephydroidea</taxon>
        <taxon>Drosophilidae</taxon>
        <taxon>Drosophila</taxon>
    </lineage>
</organism>
<dbReference type="InterPro" id="IPR041577">
    <property type="entry name" value="RT_RNaseH_2"/>
</dbReference>
<gene>
    <name evidence="3" type="ORF">AWZ03_014726</name>
</gene>
<dbReference type="SUPFAM" id="SSF56672">
    <property type="entry name" value="DNA/RNA polymerases"/>
    <property type="match status" value="1"/>
</dbReference>
<evidence type="ECO:0000256" key="1">
    <source>
        <dbReference type="SAM" id="MobiDB-lite"/>
    </source>
</evidence>
<reference evidence="3 4" key="1">
    <citation type="journal article" date="2019" name="J. Hered.">
        <title>An Improved Genome Assembly for Drosophila navojoa, the Basal Species in the mojavensis Cluster.</title>
        <authorList>
            <person name="Vanderlinde T."/>
            <person name="Dupim E.G."/>
            <person name="Nazario-Yepiz N.O."/>
            <person name="Carvalho A.B."/>
        </authorList>
    </citation>
    <scope>NUCLEOTIDE SEQUENCE [LARGE SCALE GENOMIC DNA]</scope>
    <source>
        <strain evidence="3">Navoj_Jal97</strain>
        <tissue evidence="3">Whole organism</tissue>
    </source>
</reference>
<dbReference type="Proteomes" id="UP000295192">
    <property type="component" value="Unassembled WGS sequence"/>
</dbReference>
<feature type="compositionally biased region" description="Basic and acidic residues" evidence="1">
    <location>
        <begin position="102"/>
        <end position="112"/>
    </location>
</feature>
<accession>A0A484AQA9</accession>
<proteinExistence type="predicted"/>
<sequence length="323" mass="36105">MAAEYEKVRNQRREQEKKIAARTPWFKPAEGRQSNLFRAQAPASRFGEQTASRTTTPASASPMEATSQRRRGRITKESCEQSGSGAAQLQQGRCREVPAPSKEGEDRRDEGQRMTATIDTVATRSFVSEDCVRQRTMRGEYCDVESRIRLAESALNVMRMIRTHMGLARKTAEAILLRMPTMLDYVVLGMDFLCAIGTMVRSGKAELKMRMVELPVDVRSAPDLGTTSNEEGKIDEEKRMNHRKTVEKRRKWLKGSDAHSRALRLDEGRQTSEAEESLTTAPILAGPDFSAKFVLQTDASDDGLGALLTQEIEGQERVIAYAS</sequence>
<feature type="compositionally biased region" description="Low complexity" evidence="1">
    <location>
        <begin position="81"/>
        <end position="92"/>
    </location>
</feature>
<name>A0A484AQA9_DRONA</name>
<keyword evidence="4" id="KW-1185">Reference proteome</keyword>
<feature type="compositionally biased region" description="Low complexity" evidence="1">
    <location>
        <begin position="50"/>
        <end position="62"/>
    </location>
</feature>